<comment type="caution">
    <text evidence="1">The sequence shown here is derived from an EMBL/GenBank/DDBJ whole genome shotgun (WGS) entry which is preliminary data.</text>
</comment>
<evidence type="ECO:0000313" key="2">
    <source>
        <dbReference type="Proteomes" id="UP001331761"/>
    </source>
</evidence>
<gene>
    <name evidence="1" type="ORF">GCK32_015722</name>
</gene>
<dbReference type="AlphaFoldDB" id="A0AAN8FT69"/>
<proteinExistence type="predicted"/>
<organism evidence="1 2">
    <name type="scientific">Trichostrongylus colubriformis</name>
    <name type="common">Black scour worm</name>
    <dbReference type="NCBI Taxonomy" id="6319"/>
    <lineage>
        <taxon>Eukaryota</taxon>
        <taxon>Metazoa</taxon>
        <taxon>Ecdysozoa</taxon>
        <taxon>Nematoda</taxon>
        <taxon>Chromadorea</taxon>
        <taxon>Rhabditida</taxon>
        <taxon>Rhabditina</taxon>
        <taxon>Rhabditomorpha</taxon>
        <taxon>Strongyloidea</taxon>
        <taxon>Trichostrongylidae</taxon>
        <taxon>Trichostrongylus</taxon>
    </lineage>
</organism>
<dbReference type="EMBL" id="WIXE01019889">
    <property type="protein sequence ID" value="KAK5969668.1"/>
    <property type="molecule type" value="Genomic_DNA"/>
</dbReference>
<name>A0AAN8FT69_TRICO</name>
<accession>A0AAN8FT69</accession>
<keyword evidence="2" id="KW-1185">Reference proteome</keyword>
<dbReference type="Proteomes" id="UP001331761">
    <property type="component" value="Unassembled WGS sequence"/>
</dbReference>
<protein>
    <submittedName>
        <fullName evidence="1">Uncharacterized protein</fullName>
    </submittedName>
</protein>
<reference evidence="1 2" key="1">
    <citation type="submission" date="2019-10" db="EMBL/GenBank/DDBJ databases">
        <title>Assembly and Annotation for the nematode Trichostrongylus colubriformis.</title>
        <authorList>
            <person name="Martin J."/>
        </authorList>
    </citation>
    <scope>NUCLEOTIDE SEQUENCE [LARGE SCALE GENOMIC DNA]</scope>
    <source>
        <strain evidence="1">G859</strain>
        <tissue evidence="1">Whole worm</tissue>
    </source>
</reference>
<sequence length="106" mass="12496">MDNQLPIRTILLKFHSQIQKATIEKNIKRKQGGQRTMSVWFTVFGAIINEEETLQDMLIKGHVYEEYTHVKEKWKELPYVNAAHRWGTSEQRAHATDSTIEKKRSK</sequence>
<evidence type="ECO:0000313" key="1">
    <source>
        <dbReference type="EMBL" id="KAK5969668.1"/>
    </source>
</evidence>